<dbReference type="InterPro" id="IPR018020">
    <property type="entry name" value="OHCU_decarboxylase"/>
</dbReference>
<keyword evidence="6" id="KW-0378">Hydrolase</keyword>
<dbReference type="InterPro" id="IPR023416">
    <property type="entry name" value="Transthyretin/HIU_hydrolase_d"/>
</dbReference>
<dbReference type="EMBL" id="BSFK01000005">
    <property type="protein sequence ID" value="GLK75243.1"/>
    <property type="molecule type" value="Genomic_DNA"/>
</dbReference>
<evidence type="ECO:0000256" key="5">
    <source>
        <dbReference type="ARBA" id="ARBA00022793"/>
    </source>
</evidence>
<dbReference type="CDD" id="cd05822">
    <property type="entry name" value="TLP_HIUase"/>
    <property type="match status" value="1"/>
</dbReference>
<feature type="domain" description="Transthyretin/hydroxyisourate hydrolase" evidence="8">
    <location>
        <begin position="180"/>
        <end position="292"/>
    </location>
</feature>
<dbReference type="PANTHER" id="PTHR43466:SF1">
    <property type="entry name" value="2-OXO-4-HYDROXY-4-CARBOXY-5-UREIDOIMIDAZOLINE DECARBOXYLASE-RELATED"/>
    <property type="match status" value="1"/>
</dbReference>
<dbReference type="PANTHER" id="PTHR43466">
    <property type="entry name" value="2-OXO-4-HYDROXY-4-CARBOXY-5-UREIDOIMIDAZOLINE DECARBOXYLASE-RELATED"/>
    <property type="match status" value="1"/>
</dbReference>
<dbReference type="GO" id="GO:0051997">
    <property type="term" value="F:2-oxo-4-hydroxy-4-carboxy-5-ureidoimidazoline decarboxylase activity"/>
    <property type="evidence" value="ECO:0007669"/>
    <property type="project" value="UniProtKB-EC"/>
</dbReference>
<evidence type="ECO:0000313" key="10">
    <source>
        <dbReference type="EMBL" id="GLK75243.1"/>
    </source>
</evidence>
<gene>
    <name evidence="10" type="ORF">GCM10008171_04970</name>
</gene>
<feature type="domain" description="Oxo-4-hydroxy-4-carboxy-5-ureidoimidazoline decarboxylase" evidence="9">
    <location>
        <begin position="9"/>
        <end position="165"/>
    </location>
</feature>
<dbReference type="InterPro" id="IPR014306">
    <property type="entry name" value="Hydroxyisourate_hydrolase"/>
</dbReference>
<comment type="caution">
    <text evidence="10">The sequence shown here is derived from an EMBL/GenBank/DDBJ whole genome shotgun (WGS) entry which is preliminary data.</text>
</comment>
<dbReference type="Pfam" id="PF00576">
    <property type="entry name" value="Transthyretin"/>
    <property type="match status" value="1"/>
</dbReference>
<dbReference type="SUPFAM" id="SSF158694">
    <property type="entry name" value="UraD-Like"/>
    <property type="match status" value="1"/>
</dbReference>
<dbReference type="Pfam" id="PF09349">
    <property type="entry name" value="OHCU_decarbox"/>
    <property type="match status" value="1"/>
</dbReference>
<dbReference type="GO" id="GO:0019628">
    <property type="term" value="P:urate catabolic process"/>
    <property type="evidence" value="ECO:0007669"/>
    <property type="project" value="TreeGrafter"/>
</dbReference>
<dbReference type="Gene3D" id="1.10.3330.10">
    <property type="entry name" value="Oxo-4-hydroxy-4-carboxy-5-ureidoimidazoline decarboxylase"/>
    <property type="match status" value="1"/>
</dbReference>
<dbReference type="InterPro" id="IPR023418">
    <property type="entry name" value="Thyroxine_BS"/>
</dbReference>
<evidence type="ECO:0000256" key="4">
    <source>
        <dbReference type="ARBA" id="ARBA00022631"/>
    </source>
</evidence>
<dbReference type="InterPro" id="IPR036778">
    <property type="entry name" value="OHCU_decarboxylase_sf"/>
</dbReference>
<dbReference type="GO" id="GO:0006144">
    <property type="term" value="P:purine nucleobase metabolic process"/>
    <property type="evidence" value="ECO:0007669"/>
    <property type="project" value="UniProtKB-KW"/>
</dbReference>
<keyword evidence="4" id="KW-0659">Purine metabolism</keyword>
<evidence type="ECO:0008006" key="12">
    <source>
        <dbReference type="Google" id="ProtNLM"/>
    </source>
</evidence>
<dbReference type="NCBIfam" id="TIGR03164">
    <property type="entry name" value="UHCUDC"/>
    <property type="match status" value="1"/>
</dbReference>
<keyword evidence="11" id="KW-1185">Reference proteome</keyword>
<evidence type="ECO:0000256" key="6">
    <source>
        <dbReference type="ARBA" id="ARBA00022801"/>
    </source>
</evidence>
<evidence type="ECO:0000313" key="11">
    <source>
        <dbReference type="Proteomes" id="UP001143364"/>
    </source>
</evidence>
<sequence length="293" mass="31009">MTVSLDDLNALDAEGVVAALDGVYEHAPWVAWEAAARRPFATVAALFAALEAAVLGAHEETRRRLLINHPPLGRRKGGSVPVAEASASEHAGAGLDDLEAQEFDRYAALNAAYQSRFGFPFVLCIRRHGKASILRQFERRLDGAPAEELATGIAEVNRIAALRLAERMTGPGPLARHGRLSTHVLDTAAGRPAAGVRIELMELGAGAPRLIADAVTNADGRVEGGLIAGRPVPIATYELLFHVGAHFRASGDGGGDPAFLDVIPVRFGVSEPEGTYHVPLTVSPFAYATYRGS</sequence>
<reference evidence="10" key="1">
    <citation type="journal article" date="2014" name="Int. J. Syst. Evol. Microbiol.">
        <title>Complete genome sequence of Corynebacterium casei LMG S-19264T (=DSM 44701T), isolated from a smear-ripened cheese.</title>
        <authorList>
            <consortium name="US DOE Joint Genome Institute (JGI-PGF)"/>
            <person name="Walter F."/>
            <person name="Albersmeier A."/>
            <person name="Kalinowski J."/>
            <person name="Ruckert C."/>
        </authorList>
    </citation>
    <scope>NUCLEOTIDE SEQUENCE</scope>
    <source>
        <strain evidence="10">VKM B-2555</strain>
    </source>
</reference>
<keyword evidence="5" id="KW-0210">Decarboxylase</keyword>
<name>A0A9W6JFC3_9HYPH</name>
<comment type="pathway">
    <text evidence="3">Purine metabolism; urate degradation; (S)-allantoin from urate: step 3/3.</text>
</comment>
<evidence type="ECO:0000256" key="1">
    <source>
        <dbReference type="ARBA" id="ARBA00001043"/>
    </source>
</evidence>
<comment type="catalytic activity">
    <reaction evidence="1">
        <text>5-hydroxyisourate + H2O = 5-hydroxy-2-oxo-4-ureido-2,5-dihydro-1H-imidazole-5-carboxylate + H(+)</text>
        <dbReference type="Rhea" id="RHEA:23736"/>
        <dbReference type="ChEBI" id="CHEBI:15377"/>
        <dbReference type="ChEBI" id="CHEBI:15378"/>
        <dbReference type="ChEBI" id="CHEBI:18072"/>
        <dbReference type="ChEBI" id="CHEBI:58639"/>
        <dbReference type="EC" id="3.5.2.17"/>
    </reaction>
</comment>
<dbReference type="NCBIfam" id="TIGR02962">
    <property type="entry name" value="hdxy_isourate"/>
    <property type="match status" value="1"/>
</dbReference>
<organism evidence="10 11">
    <name type="scientific">Methylopila jiangsuensis</name>
    <dbReference type="NCBI Taxonomy" id="586230"/>
    <lineage>
        <taxon>Bacteria</taxon>
        <taxon>Pseudomonadati</taxon>
        <taxon>Pseudomonadota</taxon>
        <taxon>Alphaproteobacteria</taxon>
        <taxon>Hyphomicrobiales</taxon>
        <taxon>Methylopilaceae</taxon>
        <taxon>Methylopila</taxon>
    </lineage>
</organism>
<dbReference type="AlphaFoldDB" id="A0A9W6JFC3"/>
<dbReference type="GO" id="GO:0000255">
    <property type="term" value="P:allantoin metabolic process"/>
    <property type="evidence" value="ECO:0007669"/>
    <property type="project" value="InterPro"/>
</dbReference>
<evidence type="ECO:0000256" key="2">
    <source>
        <dbReference type="ARBA" id="ARBA00001163"/>
    </source>
</evidence>
<dbReference type="SUPFAM" id="SSF49472">
    <property type="entry name" value="Transthyretin (synonym: prealbumin)"/>
    <property type="match status" value="1"/>
</dbReference>
<protein>
    <recommendedName>
        <fullName evidence="12">2-oxo-4-hydroxy-4-carboxy-5-ureidoimidazoline decarboxylase</fullName>
    </recommendedName>
</protein>
<comment type="catalytic activity">
    <reaction evidence="2">
        <text>5-hydroxy-2-oxo-4-ureido-2,5-dihydro-1H-imidazole-5-carboxylate + H(+) = (S)-allantoin + CO2</text>
        <dbReference type="Rhea" id="RHEA:26301"/>
        <dbReference type="ChEBI" id="CHEBI:15378"/>
        <dbReference type="ChEBI" id="CHEBI:15678"/>
        <dbReference type="ChEBI" id="CHEBI:16526"/>
        <dbReference type="ChEBI" id="CHEBI:58639"/>
        <dbReference type="EC" id="4.1.1.97"/>
    </reaction>
</comment>
<evidence type="ECO:0000259" key="8">
    <source>
        <dbReference type="Pfam" id="PF00576"/>
    </source>
</evidence>
<keyword evidence="7" id="KW-0456">Lyase</keyword>
<evidence type="ECO:0000256" key="3">
    <source>
        <dbReference type="ARBA" id="ARBA00004754"/>
    </source>
</evidence>
<accession>A0A9W6JFC3</accession>
<proteinExistence type="predicted"/>
<dbReference type="GO" id="GO:0033971">
    <property type="term" value="F:hydroxyisourate hydrolase activity"/>
    <property type="evidence" value="ECO:0007669"/>
    <property type="project" value="UniProtKB-EC"/>
</dbReference>
<dbReference type="InterPro" id="IPR036817">
    <property type="entry name" value="Transthyretin/HIU_hydrolase_sf"/>
</dbReference>
<dbReference type="InterPro" id="IPR017580">
    <property type="entry name" value="OHCU_decarboxylase-1"/>
</dbReference>
<evidence type="ECO:0000259" key="9">
    <source>
        <dbReference type="Pfam" id="PF09349"/>
    </source>
</evidence>
<dbReference type="PROSITE" id="PS00768">
    <property type="entry name" value="TRANSTHYRETIN_1"/>
    <property type="match status" value="1"/>
</dbReference>
<dbReference type="Gene3D" id="2.60.40.180">
    <property type="entry name" value="Transthyretin/hydroxyisourate hydrolase domain"/>
    <property type="match status" value="1"/>
</dbReference>
<evidence type="ECO:0000256" key="7">
    <source>
        <dbReference type="ARBA" id="ARBA00023239"/>
    </source>
</evidence>
<dbReference type="Proteomes" id="UP001143364">
    <property type="component" value="Unassembled WGS sequence"/>
</dbReference>
<reference evidence="10" key="2">
    <citation type="submission" date="2023-01" db="EMBL/GenBank/DDBJ databases">
        <authorList>
            <person name="Sun Q."/>
            <person name="Evtushenko L."/>
        </authorList>
    </citation>
    <scope>NUCLEOTIDE SEQUENCE</scope>
    <source>
        <strain evidence="10">VKM B-2555</strain>
    </source>
</reference>